<sequence>MANSTAIRVSTFFFFFFILFVHVMGSRATSYRGQEMMRKRIDSRHILLELGFDLSNMMDGNGRKMVDTDRVAPGGPDPQHH</sequence>
<proteinExistence type="predicted"/>
<keyword evidence="2" id="KW-1185">Reference proteome</keyword>
<comment type="caution">
    <text evidence="1">The sequence shown here is derived from an EMBL/GenBank/DDBJ whole genome shotgun (WGS) entry which is preliminary data.</text>
</comment>
<organism evidence="1 2">
    <name type="scientific">Camellia lanceoleosa</name>
    <dbReference type="NCBI Taxonomy" id="1840588"/>
    <lineage>
        <taxon>Eukaryota</taxon>
        <taxon>Viridiplantae</taxon>
        <taxon>Streptophyta</taxon>
        <taxon>Embryophyta</taxon>
        <taxon>Tracheophyta</taxon>
        <taxon>Spermatophyta</taxon>
        <taxon>Magnoliopsida</taxon>
        <taxon>eudicotyledons</taxon>
        <taxon>Gunneridae</taxon>
        <taxon>Pentapetalae</taxon>
        <taxon>asterids</taxon>
        <taxon>Ericales</taxon>
        <taxon>Theaceae</taxon>
        <taxon>Camellia</taxon>
    </lineage>
</organism>
<gene>
    <name evidence="1" type="ORF">LOK49_LG09G02037</name>
</gene>
<reference evidence="1 2" key="1">
    <citation type="journal article" date="2022" name="Plant J.">
        <title>Chromosome-level genome of Camellia lanceoleosa provides a valuable resource for understanding genome evolution and self-incompatibility.</title>
        <authorList>
            <person name="Gong W."/>
            <person name="Xiao S."/>
            <person name="Wang L."/>
            <person name="Liao Z."/>
            <person name="Chang Y."/>
            <person name="Mo W."/>
            <person name="Hu G."/>
            <person name="Li W."/>
            <person name="Zhao G."/>
            <person name="Zhu H."/>
            <person name="Hu X."/>
            <person name="Ji K."/>
            <person name="Xiang X."/>
            <person name="Song Q."/>
            <person name="Yuan D."/>
            <person name="Jin S."/>
            <person name="Zhang L."/>
        </authorList>
    </citation>
    <scope>NUCLEOTIDE SEQUENCE [LARGE SCALE GENOMIC DNA]</scope>
    <source>
        <strain evidence="1">SQ_2022a</strain>
    </source>
</reference>
<evidence type="ECO:0000313" key="2">
    <source>
        <dbReference type="Proteomes" id="UP001060215"/>
    </source>
</evidence>
<dbReference type="Proteomes" id="UP001060215">
    <property type="component" value="Chromosome 8"/>
</dbReference>
<protein>
    <submittedName>
        <fullName evidence="1">CLAVATA3/ESR (CLE)-related protein 5</fullName>
    </submittedName>
</protein>
<accession>A0ACC0GDK3</accession>
<evidence type="ECO:0000313" key="1">
    <source>
        <dbReference type="EMBL" id="KAI7999208.1"/>
    </source>
</evidence>
<name>A0ACC0GDK3_9ERIC</name>
<dbReference type="EMBL" id="CM045765">
    <property type="protein sequence ID" value="KAI7999208.1"/>
    <property type="molecule type" value="Genomic_DNA"/>
</dbReference>